<accession>A0ABW2Z1N0</accession>
<reference evidence="2" key="1">
    <citation type="journal article" date="2019" name="Int. J. Syst. Evol. Microbiol.">
        <title>The Global Catalogue of Microorganisms (GCM) 10K type strain sequencing project: providing services to taxonomists for standard genome sequencing and annotation.</title>
        <authorList>
            <consortium name="The Broad Institute Genomics Platform"/>
            <consortium name="The Broad Institute Genome Sequencing Center for Infectious Disease"/>
            <person name="Wu L."/>
            <person name="Ma J."/>
        </authorList>
    </citation>
    <scope>NUCLEOTIDE SEQUENCE [LARGE SCALE GENOMIC DNA]</scope>
    <source>
        <strain evidence="2">CCUG 63418</strain>
    </source>
</reference>
<organism evidence="1 2">
    <name type="scientific">Mucilaginibacter calamicampi</name>
    <dbReference type="NCBI Taxonomy" id="1302352"/>
    <lineage>
        <taxon>Bacteria</taxon>
        <taxon>Pseudomonadati</taxon>
        <taxon>Bacteroidota</taxon>
        <taxon>Sphingobacteriia</taxon>
        <taxon>Sphingobacteriales</taxon>
        <taxon>Sphingobacteriaceae</taxon>
        <taxon>Mucilaginibacter</taxon>
    </lineage>
</organism>
<protein>
    <recommendedName>
        <fullName evidence="3">EVE domain-containing protein</fullName>
    </recommendedName>
</protein>
<keyword evidence="2" id="KW-1185">Reference proteome</keyword>
<evidence type="ECO:0000313" key="2">
    <source>
        <dbReference type="Proteomes" id="UP001596958"/>
    </source>
</evidence>
<dbReference type="Proteomes" id="UP001596958">
    <property type="component" value="Unassembled WGS sequence"/>
</dbReference>
<proteinExistence type="predicted"/>
<sequence length="162" mass="18022">MSTFVSLDKSSPFRGLGGKAFLFGWNPVKFAWADLDDDIALLQSGGVLEDNWSAASHKSIQPGDRAFVMRVGVEPKGIFASGVISSDPYVAYRNGRHYYRVNIQFDTLLNPDKETILTLDILKTGNLAKQTWTPQASGISIKPELVDELEGVWQDFLENREV</sequence>
<dbReference type="SUPFAM" id="SSF88697">
    <property type="entry name" value="PUA domain-like"/>
    <property type="match status" value="1"/>
</dbReference>
<evidence type="ECO:0000313" key="1">
    <source>
        <dbReference type="EMBL" id="MFD0751765.1"/>
    </source>
</evidence>
<gene>
    <name evidence="1" type="ORF">ACFQZS_16555</name>
</gene>
<comment type="caution">
    <text evidence="1">The sequence shown here is derived from an EMBL/GenBank/DDBJ whole genome shotgun (WGS) entry which is preliminary data.</text>
</comment>
<name>A0ABW2Z1N0_9SPHI</name>
<dbReference type="RefSeq" id="WP_377102057.1">
    <property type="nucleotide sequence ID" value="NZ_JBHTHU010000021.1"/>
</dbReference>
<dbReference type="InterPro" id="IPR015947">
    <property type="entry name" value="PUA-like_sf"/>
</dbReference>
<dbReference type="EMBL" id="JBHTHU010000021">
    <property type="protein sequence ID" value="MFD0751765.1"/>
    <property type="molecule type" value="Genomic_DNA"/>
</dbReference>
<evidence type="ECO:0008006" key="3">
    <source>
        <dbReference type="Google" id="ProtNLM"/>
    </source>
</evidence>